<protein>
    <recommendedName>
        <fullName evidence="3">F-box domain-containing protein</fullName>
    </recommendedName>
</protein>
<evidence type="ECO:0000313" key="1">
    <source>
        <dbReference type="EMBL" id="TDL18990.1"/>
    </source>
</evidence>
<evidence type="ECO:0008006" key="3">
    <source>
        <dbReference type="Google" id="ProtNLM"/>
    </source>
</evidence>
<feature type="non-terminal residue" evidence="1">
    <location>
        <position position="1"/>
    </location>
</feature>
<organism evidence="1 2">
    <name type="scientific">Rickenella mellea</name>
    <dbReference type="NCBI Taxonomy" id="50990"/>
    <lineage>
        <taxon>Eukaryota</taxon>
        <taxon>Fungi</taxon>
        <taxon>Dikarya</taxon>
        <taxon>Basidiomycota</taxon>
        <taxon>Agaricomycotina</taxon>
        <taxon>Agaricomycetes</taxon>
        <taxon>Hymenochaetales</taxon>
        <taxon>Rickenellaceae</taxon>
        <taxon>Rickenella</taxon>
    </lineage>
</organism>
<gene>
    <name evidence="1" type="ORF">BD410DRAFT_683604</name>
</gene>
<evidence type="ECO:0000313" key="2">
    <source>
        <dbReference type="Proteomes" id="UP000294933"/>
    </source>
</evidence>
<accession>A0A4Y7PWS9</accession>
<name>A0A4Y7PWS9_9AGAM</name>
<keyword evidence="2" id="KW-1185">Reference proteome</keyword>
<feature type="non-terminal residue" evidence="1">
    <location>
        <position position="103"/>
    </location>
</feature>
<dbReference type="OrthoDB" id="3365698at2759"/>
<dbReference type="VEuPathDB" id="FungiDB:BD410DRAFT_683604"/>
<dbReference type="STRING" id="50990.A0A4Y7PWS9"/>
<reference evidence="1 2" key="1">
    <citation type="submission" date="2018-06" db="EMBL/GenBank/DDBJ databases">
        <title>A transcriptomic atlas of mushroom development highlights an independent origin of complex multicellularity.</title>
        <authorList>
            <consortium name="DOE Joint Genome Institute"/>
            <person name="Krizsan K."/>
            <person name="Almasi E."/>
            <person name="Merenyi Z."/>
            <person name="Sahu N."/>
            <person name="Viragh M."/>
            <person name="Koszo T."/>
            <person name="Mondo S."/>
            <person name="Kiss B."/>
            <person name="Balint B."/>
            <person name="Kues U."/>
            <person name="Barry K."/>
            <person name="Hegedus J.C."/>
            <person name="Henrissat B."/>
            <person name="Johnson J."/>
            <person name="Lipzen A."/>
            <person name="Ohm R."/>
            <person name="Nagy I."/>
            <person name="Pangilinan J."/>
            <person name="Yan J."/>
            <person name="Xiong Y."/>
            <person name="Grigoriev I.V."/>
            <person name="Hibbett D.S."/>
            <person name="Nagy L.G."/>
        </authorList>
    </citation>
    <scope>NUCLEOTIDE SEQUENCE [LARGE SCALE GENOMIC DNA]</scope>
    <source>
        <strain evidence="1 2">SZMC22713</strain>
    </source>
</reference>
<dbReference type="Proteomes" id="UP000294933">
    <property type="component" value="Unassembled WGS sequence"/>
</dbReference>
<proteinExistence type="predicted"/>
<dbReference type="EMBL" id="ML170201">
    <property type="protein sequence ID" value="TDL18990.1"/>
    <property type="molecule type" value="Genomic_DNA"/>
</dbReference>
<sequence>EQELTYLNDISAPLLAERDILNDEILAHRALLTPARGLIPELVREIFTHSVNYIPPGEVQENIYLYRFAKPSVNEAPLVLGRICRCWRQIALSTQSLWSTISI</sequence>
<dbReference type="AlphaFoldDB" id="A0A4Y7PWS9"/>